<keyword evidence="4 6" id="KW-0472">Membrane</keyword>
<keyword evidence="9" id="KW-1185">Reference proteome</keyword>
<evidence type="ECO:0000256" key="5">
    <source>
        <dbReference type="SAM" id="MobiDB-lite"/>
    </source>
</evidence>
<evidence type="ECO:0000256" key="4">
    <source>
        <dbReference type="ARBA" id="ARBA00023136"/>
    </source>
</evidence>
<evidence type="ECO:0000256" key="6">
    <source>
        <dbReference type="SAM" id="Phobius"/>
    </source>
</evidence>
<evidence type="ECO:0000313" key="8">
    <source>
        <dbReference type="EMBL" id="ORY17432.1"/>
    </source>
</evidence>
<feature type="transmembrane region" description="Helical" evidence="6">
    <location>
        <begin position="20"/>
        <end position="40"/>
    </location>
</feature>
<evidence type="ECO:0000313" key="9">
    <source>
        <dbReference type="Proteomes" id="UP000193144"/>
    </source>
</evidence>
<reference evidence="8 9" key="1">
    <citation type="submission" date="2016-07" db="EMBL/GenBank/DDBJ databases">
        <title>Pervasive Adenine N6-methylation of Active Genes in Fungi.</title>
        <authorList>
            <consortium name="DOE Joint Genome Institute"/>
            <person name="Mondo S.J."/>
            <person name="Dannebaum R.O."/>
            <person name="Kuo R.C."/>
            <person name="Labutti K."/>
            <person name="Haridas S."/>
            <person name="Kuo A."/>
            <person name="Salamov A."/>
            <person name="Ahrendt S.R."/>
            <person name="Lipzen A."/>
            <person name="Sullivan W."/>
            <person name="Andreopoulos W.B."/>
            <person name="Clum A."/>
            <person name="Lindquist E."/>
            <person name="Daum C."/>
            <person name="Ramamoorthy G.K."/>
            <person name="Gryganskyi A."/>
            <person name="Culley D."/>
            <person name="Magnuson J.K."/>
            <person name="James T.Y."/>
            <person name="O'Malley M.A."/>
            <person name="Stajich J.E."/>
            <person name="Spatafora J.W."/>
            <person name="Visel A."/>
            <person name="Grigoriev I.V."/>
        </authorList>
    </citation>
    <scope>NUCLEOTIDE SEQUENCE [LARGE SCALE GENOMIC DNA]</scope>
    <source>
        <strain evidence="8 9">CBS 115471</strain>
    </source>
</reference>
<gene>
    <name evidence="8" type="ORF">BCR34DRAFT_37955</name>
</gene>
<dbReference type="PANTHER" id="PTHR39608:SF1">
    <property type="entry name" value="INTEGRAL MEMBRANE PROTEIN (AFU_ORTHOLOGUE AFUA_5G08640)"/>
    <property type="match status" value="1"/>
</dbReference>
<feature type="domain" description="MARVEL" evidence="7">
    <location>
        <begin position="17"/>
        <end position="141"/>
    </location>
</feature>
<evidence type="ECO:0000259" key="7">
    <source>
        <dbReference type="Pfam" id="PF01284"/>
    </source>
</evidence>
<comment type="caution">
    <text evidence="8">The sequence shown here is derived from an EMBL/GenBank/DDBJ whole genome shotgun (WGS) entry which is preliminary data.</text>
</comment>
<dbReference type="PANTHER" id="PTHR39608">
    <property type="entry name" value="INTEGRAL MEMBRANE PROTEIN (AFU_ORTHOLOGUE AFUA_5G08640)"/>
    <property type="match status" value="1"/>
</dbReference>
<feature type="transmembrane region" description="Helical" evidence="6">
    <location>
        <begin position="86"/>
        <end position="106"/>
    </location>
</feature>
<comment type="subcellular location">
    <subcellularLocation>
        <location evidence="1">Membrane</location>
        <topology evidence="1">Multi-pass membrane protein</topology>
    </subcellularLocation>
</comment>
<dbReference type="Proteomes" id="UP000193144">
    <property type="component" value="Unassembled WGS sequence"/>
</dbReference>
<accession>A0A1Y2A4K2</accession>
<sequence length="262" mass="29240">MAPRKDRVKPTHYPFLPFHILRSAQLVSALVVAGVMGYFLSELHRDHYRYPWTFLLLLTVSLLTILALAATIVLHCCCGLNPILNLVLNSVLSLLWTVGFALLTWWSSGTLSHVCNRKNWDNETGVSICRTYKALFAFSLLGLYVSTSAVNLKDDITDPQTSLSTLLALGLDIRTHRQSTQRGKYNAMQTMENKRAFDAPDNVVTLDGDEHNPNPVAAGRQKPRSGEREGYAVPEEQFAYDEDTGYQGAAGQVGRRSVEERI</sequence>
<feature type="region of interest" description="Disordered" evidence="5">
    <location>
        <begin position="205"/>
        <end position="262"/>
    </location>
</feature>
<evidence type="ECO:0000256" key="1">
    <source>
        <dbReference type="ARBA" id="ARBA00004141"/>
    </source>
</evidence>
<dbReference type="EMBL" id="MCFA01000012">
    <property type="protein sequence ID" value="ORY17432.1"/>
    <property type="molecule type" value="Genomic_DNA"/>
</dbReference>
<protein>
    <recommendedName>
        <fullName evidence="7">MARVEL domain-containing protein</fullName>
    </recommendedName>
</protein>
<feature type="transmembrane region" description="Helical" evidence="6">
    <location>
        <begin position="52"/>
        <end position="74"/>
    </location>
</feature>
<dbReference type="AlphaFoldDB" id="A0A1Y2A4K2"/>
<dbReference type="Pfam" id="PF01284">
    <property type="entry name" value="MARVEL"/>
    <property type="match status" value="1"/>
</dbReference>
<evidence type="ECO:0000256" key="3">
    <source>
        <dbReference type="ARBA" id="ARBA00022989"/>
    </source>
</evidence>
<dbReference type="InterPro" id="IPR008253">
    <property type="entry name" value="Marvel"/>
</dbReference>
<dbReference type="GO" id="GO:0016020">
    <property type="term" value="C:membrane"/>
    <property type="evidence" value="ECO:0007669"/>
    <property type="project" value="UniProtKB-SubCell"/>
</dbReference>
<keyword evidence="2 6" id="KW-0812">Transmembrane</keyword>
<evidence type="ECO:0000256" key="2">
    <source>
        <dbReference type="ARBA" id="ARBA00022692"/>
    </source>
</evidence>
<name>A0A1Y2A4K2_9PLEO</name>
<dbReference type="OrthoDB" id="5344006at2759"/>
<organism evidence="8 9">
    <name type="scientific">Clohesyomyces aquaticus</name>
    <dbReference type="NCBI Taxonomy" id="1231657"/>
    <lineage>
        <taxon>Eukaryota</taxon>
        <taxon>Fungi</taxon>
        <taxon>Dikarya</taxon>
        <taxon>Ascomycota</taxon>
        <taxon>Pezizomycotina</taxon>
        <taxon>Dothideomycetes</taxon>
        <taxon>Pleosporomycetidae</taxon>
        <taxon>Pleosporales</taxon>
        <taxon>Lindgomycetaceae</taxon>
        <taxon>Clohesyomyces</taxon>
    </lineage>
</organism>
<keyword evidence="3 6" id="KW-1133">Transmembrane helix</keyword>
<proteinExistence type="predicted"/>